<comment type="caution">
    <text evidence="1">The sequence shown here is derived from an EMBL/GenBank/DDBJ whole genome shotgun (WGS) entry which is preliminary data.</text>
</comment>
<dbReference type="Proteomes" id="UP000011885">
    <property type="component" value="Unassembled WGS sequence"/>
</dbReference>
<organism evidence="1 2">
    <name type="scientific">Rhodopirellula sallentina SM41</name>
    <dbReference type="NCBI Taxonomy" id="1263870"/>
    <lineage>
        <taxon>Bacteria</taxon>
        <taxon>Pseudomonadati</taxon>
        <taxon>Planctomycetota</taxon>
        <taxon>Planctomycetia</taxon>
        <taxon>Pirellulales</taxon>
        <taxon>Pirellulaceae</taxon>
        <taxon>Rhodopirellula</taxon>
    </lineage>
</organism>
<sequence length="62" mass="7076">MYAQTFEWVAGNLEDNHDDHHDAVRYGAGRSRTSFSNSIRKLILRSMLTPVNARQSSRKPAD</sequence>
<name>M5U0S9_9BACT</name>
<evidence type="ECO:0000313" key="2">
    <source>
        <dbReference type="Proteomes" id="UP000011885"/>
    </source>
</evidence>
<keyword evidence="2" id="KW-1185">Reference proteome</keyword>
<dbReference type="AlphaFoldDB" id="M5U0S9"/>
<gene>
    <name evidence="1" type="ORF">RSSM_03495</name>
</gene>
<accession>M5U0S9</accession>
<protein>
    <submittedName>
        <fullName evidence="1">Uncharacterized protein</fullName>
    </submittedName>
</protein>
<reference evidence="1 2" key="1">
    <citation type="journal article" date="2013" name="Mar. Genomics">
        <title>Expression of sulfatases in Rhodopirellula baltica and the diversity of sulfatases in the genus Rhodopirellula.</title>
        <authorList>
            <person name="Wegner C.E."/>
            <person name="Richter-Heitmann T."/>
            <person name="Klindworth A."/>
            <person name="Klockow C."/>
            <person name="Richter M."/>
            <person name="Achstetter T."/>
            <person name="Glockner F.O."/>
            <person name="Harder J."/>
        </authorList>
    </citation>
    <scope>NUCLEOTIDE SEQUENCE [LARGE SCALE GENOMIC DNA]</scope>
    <source>
        <strain evidence="1 2">SM41</strain>
    </source>
</reference>
<evidence type="ECO:0000313" key="1">
    <source>
        <dbReference type="EMBL" id="EMI55055.1"/>
    </source>
</evidence>
<dbReference type="EMBL" id="ANOH01000230">
    <property type="protein sequence ID" value="EMI55055.1"/>
    <property type="molecule type" value="Genomic_DNA"/>
</dbReference>
<proteinExistence type="predicted"/>